<dbReference type="EMBL" id="UHIV01000004">
    <property type="protein sequence ID" value="SUP59404.1"/>
    <property type="molecule type" value="Genomic_DNA"/>
</dbReference>
<dbReference type="InterPro" id="IPR027417">
    <property type="entry name" value="P-loop_NTPase"/>
</dbReference>
<dbReference type="SUPFAM" id="SSF52540">
    <property type="entry name" value="P-loop containing nucleoside triphosphate hydrolases"/>
    <property type="match status" value="1"/>
</dbReference>
<dbReference type="GO" id="GO:0004594">
    <property type="term" value="F:pantothenate kinase activity"/>
    <property type="evidence" value="ECO:0007669"/>
    <property type="project" value="UniProtKB-EC"/>
</dbReference>
<dbReference type="EC" id="2.7.1.33" evidence="1"/>
<accession>A0A380P3K8</accession>
<sequence length="256" mass="29813">MVAYIKTQYRQYGQDRKVQAEFLEQPQTPSPFVIGIAGSVAVGKTTTAQLLQYLLQAEFGQSEVALATTDGFYAQMRNLFSKVSWSVKGFQNHTICRNYLNLLMLLKMGTKKFGLQSTHMIFQMYCQMSMTILSVQNFHFRRNQYIASHARCTGIFVRFFDLSIYLDADTDLIAHWYLDRFVALLNQTAQAQDPNNFFYSWTQMPFDQAISQARQVWETVNLPNLEDYILPTRERADLILHKTVGHIIDEIWLRKF</sequence>
<dbReference type="Proteomes" id="UP000254621">
    <property type="component" value="Unassembled WGS sequence"/>
</dbReference>
<evidence type="ECO:0000313" key="1">
    <source>
        <dbReference type="EMBL" id="SUP59404.1"/>
    </source>
</evidence>
<organism evidence="1 2">
    <name type="scientific">Weissella viridescens</name>
    <name type="common">Lactobacillus viridescens</name>
    <dbReference type="NCBI Taxonomy" id="1629"/>
    <lineage>
        <taxon>Bacteria</taxon>
        <taxon>Bacillati</taxon>
        <taxon>Bacillota</taxon>
        <taxon>Bacilli</taxon>
        <taxon>Lactobacillales</taxon>
        <taxon>Lactobacillaceae</taxon>
        <taxon>Weissella</taxon>
    </lineage>
</organism>
<proteinExistence type="predicted"/>
<name>A0A380P3K8_WEIVI</name>
<evidence type="ECO:0000313" key="2">
    <source>
        <dbReference type="Proteomes" id="UP000254621"/>
    </source>
</evidence>
<dbReference type="Gene3D" id="3.40.50.300">
    <property type="entry name" value="P-loop containing nucleotide triphosphate hydrolases"/>
    <property type="match status" value="2"/>
</dbReference>
<keyword evidence="1" id="KW-0418">Kinase</keyword>
<reference evidence="1 2" key="1">
    <citation type="submission" date="2018-06" db="EMBL/GenBank/DDBJ databases">
        <authorList>
            <consortium name="Pathogen Informatics"/>
            <person name="Doyle S."/>
        </authorList>
    </citation>
    <scope>NUCLEOTIDE SEQUENCE [LARGE SCALE GENOMIC DNA]</scope>
    <source>
        <strain evidence="1 2">NCTC13645</strain>
    </source>
</reference>
<keyword evidence="1" id="KW-0808">Transferase</keyword>
<gene>
    <name evidence="1" type="primary">coaA</name>
    <name evidence="1" type="ORF">NCTC13645_01660</name>
</gene>
<protein>
    <submittedName>
        <fullName evidence="1">Pantothenate kinase</fullName>
        <ecNumber evidence="1">2.7.1.33</ecNumber>
    </submittedName>
</protein>
<dbReference type="AlphaFoldDB" id="A0A380P3K8"/>